<dbReference type="OrthoDB" id="5771148at2759"/>
<accession>A0A0C2FS73</accession>
<protein>
    <recommendedName>
        <fullName evidence="3">Tc1-like transposase DDE domain-containing protein</fullName>
    </recommendedName>
</protein>
<dbReference type="Gene3D" id="3.30.420.10">
    <property type="entry name" value="Ribonuclease H-like superfamily/Ribonuclease H"/>
    <property type="match status" value="1"/>
</dbReference>
<gene>
    <name evidence="1" type="ORF">ANCDUO_22159</name>
</gene>
<dbReference type="InterPro" id="IPR036397">
    <property type="entry name" value="RNaseH_sf"/>
</dbReference>
<keyword evidence="2" id="KW-1185">Reference proteome</keyword>
<evidence type="ECO:0008006" key="3">
    <source>
        <dbReference type="Google" id="ProtNLM"/>
    </source>
</evidence>
<proteinExistence type="predicted"/>
<dbReference type="AlphaFoldDB" id="A0A0C2FS73"/>
<sequence>MDSKLYCKIIRDYYIPFAYTAYGGRCRLAQDNDPKHISRFTLEHMDHWKIKRIEWPPESPDLNPIEFTFPQAKKQGRIDCRNQKILEKQNDQGPM</sequence>
<organism evidence="1 2">
    <name type="scientific">Ancylostoma duodenale</name>
    <dbReference type="NCBI Taxonomy" id="51022"/>
    <lineage>
        <taxon>Eukaryota</taxon>
        <taxon>Metazoa</taxon>
        <taxon>Ecdysozoa</taxon>
        <taxon>Nematoda</taxon>
        <taxon>Chromadorea</taxon>
        <taxon>Rhabditida</taxon>
        <taxon>Rhabditina</taxon>
        <taxon>Rhabditomorpha</taxon>
        <taxon>Strongyloidea</taxon>
        <taxon>Ancylostomatidae</taxon>
        <taxon>Ancylostomatinae</taxon>
        <taxon>Ancylostoma</taxon>
    </lineage>
</organism>
<name>A0A0C2FS73_9BILA</name>
<evidence type="ECO:0000313" key="2">
    <source>
        <dbReference type="Proteomes" id="UP000054047"/>
    </source>
</evidence>
<evidence type="ECO:0000313" key="1">
    <source>
        <dbReference type="EMBL" id="KIH47776.1"/>
    </source>
</evidence>
<dbReference type="EMBL" id="KN766075">
    <property type="protein sequence ID" value="KIH47776.1"/>
    <property type="molecule type" value="Genomic_DNA"/>
</dbReference>
<reference evidence="1 2" key="1">
    <citation type="submission" date="2013-12" db="EMBL/GenBank/DDBJ databases">
        <title>Draft genome of the parsitic nematode Ancylostoma duodenale.</title>
        <authorList>
            <person name="Mitreva M."/>
        </authorList>
    </citation>
    <scope>NUCLEOTIDE SEQUENCE [LARGE SCALE GENOMIC DNA]</scope>
    <source>
        <strain evidence="1 2">Zhejiang</strain>
    </source>
</reference>
<dbReference type="GO" id="GO:0003676">
    <property type="term" value="F:nucleic acid binding"/>
    <property type="evidence" value="ECO:0007669"/>
    <property type="project" value="InterPro"/>
</dbReference>
<dbReference type="Proteomes" id="UP000054047">
    <property type="component" value="Unassembled WGS sequence"/>
</dbReference>